<gene>
    <name evidence="2" type="ORF">PV11_05977</name>
</gene>
<feature type="compositionally biased region" description="Basic and acidic residues" evidence="1">
    <location>
        <begin position="147"/>
        <end position="165"/>
    </location>
</feature>
<evidence type="ECO:0000313" key="2">
    <source>
        <dbReference type="EMBL" id="KIV83997.1"/>
    </source>
</evidence>
<feature type="compositionally biased region" description="Basic and acidic residues" evidence="1">
    <location>
        <begin position="174"/>
        <end position="191"/>
    </location>
</feature>
<proteinExistence type="predicted"/>
<feature type="compositionally biased region" description="Basic and acidic residues" evidence="1">
    <location>
        <begin position="90"/>
        <end position="104"/>
    </location>
</feature>
<evidence type="ECO:0000313" key="3">
    <source>
        <dbReference type="Proteomes" id="UP000053599"/>
    </source>
</evidence>
<feature type="compositionally biased region" description="Polar residues" evidence="1">
    <location>
        <begin position="199"/>
        <end position="213"/>
    </location>
</feature>
<sequence length="314" mass="36115">MCVRTKTSWGCGHEFKTTNECRSSRCQGLERYHYEKGRDCRDCKEGGHAITRGREGKGRYAQELSRRNSAESSNESLDVGSGISPWANPNKREKEWHSPSRKKADDAWLQEHVDRYSDLQTIRDSISGSDRASTTVYSPIGRTEKVYEYEEDQQHDRINPYEYRRRPSTTSRSMKIELRSMHDDYDRDSRRPAHHRGRQNSQESFGSPHSSTEYQHRRYKPAPASHTTYDYYEPYDSGYGSYSSRTSPGQSHGHALSSAKTEPYSYSPEPRMVSMKPHSPPSMSSYGAYHTGFGVRGVNVVTRAPTYAYNIPRH</sequence>
<name>A0A0D1YMC3_9EURO</name>
<evidence type="ECO:0000256" key="1">
    <source>
        <dbReference type="SAM" id="MobiDB-lite"/>
    </source>
</evidence>
<dbReference type="HOGENOM" id="CLU_885764_0_0_1"/>
<feature type="region of interest" description="Disordered" evidence="1">
    <location>
        <begin position="54"/>
        <end position="104"/>
    </location>
</feature>
<protein>
    <submittedName>
        <fullName evidence="2">Uncharacterized protein</fullName>
    </submittedName>
</protein>
<dbReference type="Proteomes" id="UP000053599">
    <property type="component" value="Unassembled WGS sequence"/>
</dbReference>
<feature type="compositionally biased region" description="Basic and acidic residues" evidence="1">
    <location>
        <begin position="54"/>
        <end position="69"/>
    </location>
</feature>
<organism evidence="2 3">
    <name type="scientific">Exophiala sideris</name>
    <dbReference type="NCBI Taxonomy" id="1016849"/>
    <lineage>
        <taxon>Eukaryota</taxon>
        <taxon>Fungi</taxon>
        <taxon>Dikarya</taxon>
        <taxon>Ascomycota</taxon>
        <taxon>Pezizomycotina</taxon>
        <taxon>Eurotiomycetes</taxon>
        <taxon>Chaetothyriomycetidae</taxon>
        <taxon>Chaetothyriales</taxon>
        <taxon>Herpotrichiellaceae</taxon>
        <taxon>Exophiala</taxon>
    </lineage>
</organism>
<dbReference type="EMBL" id="KN846952">
    <property type="protein sequence ID" value="KIV83997.1"/>
    <property type="molecule type" value="Genomic_DNA"/>
</dbReference>
<dbReference type="OrthoDB" id="4142835at2759"/>
<reference evidence="2 3" key="1">
    <citation type="submission" date="2015-01" db="EMBL/GenBank/DDBJ databases">
        <title>The Genome Sequence of Exophiala sideris CBS121828.</title>
        <authorList>
            <consortium name="The Broad Institute Genomics Platform"/>
            <person name="Cuomo C."/>
            <person name="de Hoog S."/>
            <person name="Gorbushina A."/>
            <person name="Stielow B."/>
            <person name="Teixiera M."/>
            <person name="Abouelleil A."/>
            <person name="Chapman S.B."/>
            <person name="Priest M."/>
            <person name="Young S.K."/>
            <person name="Wortman J."/>
            <person name="Nusbaum C."/>
            <person name="Birren B."/>
        </authorList>
    </citation>
    <scope>NUCLEOTIDE SEQUENCE [LARGE SCALE GENOMIC DNA]</scope>
    <source>
        <strain evidence="2 3">CBS 121828</strain>
    </source>
</reference>
<accession>A0A0D1YMC3</accession>
<feature type="region of interest" description="Disordered" evidence="1">
    <location>
        <begin position="242"/>
        <end position="279"/>
    </location>
</feature>
<feature type="region of interest" description="Disordered" evidence="1">
    <location>
        <begin position="147"/>
        <end position="229"/>
    </location>
</feature>
<dbReference type="AlphaFoldDB" id="A0A0D1YMC3"/>